<protein>
    <submittedName>
        <fullName evidence="3">DUF4910 domain-containing protein</fullName>
    </submittedName>
</protein>
<evidence type="ECO:0000313" key="3">
    <source>
        <dbReference type="EMBL" id="QBG35221.1"/>
    </source>
</evidence>
<dbReference type="InterPro" id="IPR032610">
    <property type="entry name" value="DUF2172"/>
</dbReference>
<dbReference type="Gene3D" id="3.40.630.10">
    <property type="entry name" value="Zn peptidases"/>
    <property type="match status" value="1"/>
</dbReference>
<organism evidence="3 4">
    <name type="scientific">Litorilituus sediminis</name>
    <dbReference type="NCBI Taxonomy" id="718192"/>
    <lineage>
        <taxon>Bacteria</taxon>
        <taxon>Pseudomonadati</taxon>
        <taxon>Pseudomonadota</taxon>
        <taxon>Gammaproteobacteria</taxon>
        <taxon>Alteromonadales</taxon>
        <taxon>Colwelliaceae</taxon>
        <taxon>Litorilituus</taxon>
    </lineage>
</organism>
<dbReference type="EMBL" id="CP034759">
    <property type="protein sequence ID" value="QBG35221.1"/>
    <property type="molecule type" value="Genomic_DNA"/>
</dbReference>
<dbReference type="AlphaFoldDB" id="A0A4P6P1Z5"/>
<dbReference type="Pfam" id="PF16254">
    <property type="entry name" value="DUF4910"/>
    <property type="match status" value="1"/>
</dbReference>
<dbReference type="KEGG" id="lsd:EMK97_05570"/>
<dbReference type="SUPFAM" id="SSF53187">
    <property type="entry name" value="Zn-dependent exopeptidases"/>
    <property type="match status" value="1"/>
</dbReference>
<name>A0A4P6P1Z5_9GAMM</name>
<gene>
    <name evidence="3" type="ORF">EMK97_05570</name>
</gene>
<keyword evidence="4" id="KW-1185">Reference proteome</keyword>
<proteinExistence type="predicted"/>
<reference evidence="3 4" key="1">
    <citation type="submission" date="2018-12" db="EMBL/GenBank/DDBJ databases">
        <title>Complete genome of Litorilituus sediminis.</title>
        <authorList>
            <person name="Liu A."/>
            <person name="Rong J."/>
        </authorList>
    </citation>
    <scope>NUCLEOTIDE SEQUENCE [LARGE SCALE GENOMIC DNA]</scope>
    <source>
        <strain evidence="3 4">JCM 17549</strain>
    </source>
</reference>
<dbReference type="InterPro" id="IPR032589">
    <property type="entry name" value="DUF4910"/>
</dbReference>
<dbReference type="Gene3D" id="3.50.30.90">
    <property type="match status" value="1"/>
</dbReference>
<dbReference type="Pfam" id="PF09940">
    <property type="entry name" value="DUF2172"/>
    <property type="match status" value="1"/>
</dbReference>
<accession>A0A4P6P1Z5</accession>
<evidence type="ECO:0000313" key="4">
    <source>
        <dbReference type="Proteomes" id="UP000290244"/>
    </source>
</evidence>
<evidence type="ECO:0000259" key="2">
    <source>
        <dbReference type="Pfam" id="PF16254"/>
    </source>
</evidence>
<sequence>MAQALRINMSVLSLVEKLFPFSYSITGSGNDESIPVYQTELNFTVHEYASNQSLNGWYIPDAWRVIKAQIFHNEQLIYDACTSPLGVAILSPSFSGELSLTELNQHLISCEQLPDAIPYQWQNLYRPNEISWALCMPDNIKQNLPSGNYQVILETKNSASTMKVLDYFLPGQSDETIIINGHNCHPFQANDDISGCAVAIRVIQALKQQAKLKYSYRVIIAPELHGPMFWLNELTKQEREKLTGCILLKSVGNKADMRLQRSYNDDSALDLAAQNAFTKRYQTFEQGAFRTIYGNDETVFEAPPFNIPTISLTRWPFKQYHTDLDTPETLCEQALQDSVDLVLDIIASYEKNESTVSSPNEYLCESGNIATEAKYQQTYQRNFDGLVCLSAYGLYKSIPQVDSSGVDYSSLSGRWNTLMNCLPREIEAKQNVAQLAEKYQLPVEGVYQYLELWVENNLLIKENN</sequence>
<feature type="domain" description="DUF4910" evidence="2">
    <location>
        <begin position="13"/>
        <end position="352"/>
    </location>
</feature>
<feature type="domain" description="DUF2172" evidence="1">
    <location>
        <begin position="63"/>
        <end position="155"/>
    </location>
</feature>
<dbReference type="Proteomes" id="UP000290244">
    <property type="component" value="Chromosome"/>
</dbReference>
<evidence type="ECO:0000259" key="1">
    <source>
        <dbReference type="Pfam" id="PF09940"/>
    </source>
</evidence>
<dbReference type="OrthoDB" id="9765654at2"/>